<keyword evidence="3" id="KW-1185">Reference proteome</keyword>
<name>A0ABT9IXW3_9BACL</name>
<dbReference type="RefSeq" id="WP_305991497.1">
    <property type="nucleotide sequence ID" value="NZ_JAVAMP010000002.1"/>
</dbReference>
<evidence type="ECO:0000313" key="2">
    <source>
        <dbReference type="EMBL" id="MDP5274211.1"/>
    </source>
</evidence>
<comment type="caution">
    <text evidence="2">The sequence shown here is derived from an EMBL/GenBank/DDBJ whole genome shotgun (WGS) entry which is preliminary data.</text>
</comment>
<organism evidence="2 3">
    <name type="scientific">Chengkuizengella axinellae</name>
    <dbReference type="NCBI Taxonomy" id="3064388"/>
    <lineage>
        <taxon>Bacteria</taxon>
        <taxon>Bacillati</taxon>
        <taxon>Bacillota</taxon>
        <taxon>Bacilli</taxon>
        <taxon>Bacillales</taxon>
        <taxon>Paenibacillaceae</taxon>
        <taxon>Chengkuizengella</taxon>
    </lineage>
</organism>
<dbReference type="EMBL" id="JAVAMP010000002">
    <property type="protein sequence ID" value="MDP5274211.1"/>
    <property type="molecule type" value="Genomic_DNA"/>
</dbReference>
<keyword evidence="1" id="KW-0812">Transmembrane</keyword>
<reference evidence="2 3" key="1">
    <citation type="submission" date="2023-08" db="EMBL/GenBank/DDBJ databases">
        <authorList>
            <person name="Park J.-S."/>
        </authorList>
    </citation>
    <scope>NUCLEOTIDE SEQUENCE [LARGE SCALE GENOMIC DNA]</scope>
    <source>
        <strain evidence="2 3">2205SS18-9</strain>
    </source>
</reference>
<evidence type="ECO:0008006" key="4">
    <source>
        <dbReference type="Google" id="ProtNLM"/>
    </source>
</evidence>
<gene>
    <name evidence="2" type="ORF">Q5Y73_08835</name>
</gene>
<evidence type="ECO:0000313" key="3">
    <source>
        <dbReference type="Proteomes" id="UP001231941"/>
    </source>
</evidence>
<accession>A0ABT9IXW3</accession>
<proteinExistence type="predicted"/>
<protein>
    <recommendedName>
        <fullName evidence="4">Tetratricopeptide repeat protein</fullName>
    </recommendedName>
</protein>
<feature type="transmembrane region" description="Helical" evidence="1">
    <location>
        <begin position="5"/>
        <end position="24"/>
    </location>
</feature>
<keyword evidence="1" id="KW-1133">Transmembrane helix</keyword>
<keyword evidence="1" id="KW-0472">Membrane</keyword>
<feature type="transmembrane region" description="Helical" evidence="1">
    <location>
        <begin position="30"/>
        <end position="50"/>
    </location>
</feature>
<dbReference type="Proteomes" id="UP001231941">
    <property type="component" value="Unassembled WGS sequence"/>
</dbReference>
<sequence>MKFLYWLLVGGWLLIIYILADIFWESFGWWVLLFFIPLFLLGEFLMNKLFPKREEILSRSVLKRTLKKELKKPLRTFEDYQYLAGLYNMLSQNEEAIRIMEKAIQNKQFTNLL</sequence>
<evidence type="ECO:0000256" key="1">
    <source>
        <dbReference type="SAM" id="Phobius"/>
    </source>
</evidence>